<reference evidence="10" key="1">
    <citation type="submission" date="2016-06" db="EMBL/GenBank/DDBJ databases">
        <title>Characterization of three lipopolysaccharide-induced TNF-alpha factor (LITAF) genes and expression pattern in Hyriopsis schlegelii.</title>
        <authorList>
            <person name="Shu F.X."/>
            <person name="Wang C.Y."/>
            <person name="Sheng J.Q."/>
            <person name="Wang J.H."/>
            <person name="Li N.Z."/>
            <person name="Gong H."/>
            <person name="Hong Y.J."/>
        </authorList>
    </citation>
    <scope>NUCLEOTIDE SEQUENCE</scope>
</reference>
<dbReference type="SMART" id="SM00714">
    <property type="entry name" value="LITAF"/>
    <property type="match status" value="1"/>
</dbReference>
<sequence>MASENTKGETSAPPSYQEPPGGPYQHEPPPSYEPPKEGYQGGHYSGYPPQQGYQTIYSQQPTVILVNDSSFGPTPKHMVCQHCQAQINTSITYQAGGLTWLAAEMLCLFGCWFGCCLIPFCLHDVQDVFHSCPNCHQMLGVFRRLS</sequence>
<keyword evidence="7" id="KW-0472">Membrane</keyword>
<gene>
    <name evidence="10" type="primary">LITAF1</name>
</gene>
<evidence type="ECO:0000259" key="9">
    <source>
        <dbReference type="PROSITE" id="PS51837"/>
    </source>
</evidence>
<dbReference type="PANTHER" id="PTHR23292">
    <property type="entry name" value="LIPOPOLYSACCHARIDE-INDUCED TUMOR NECROSIS FACTOR-ALPHA FACTOR"/>
    <property type="match status" value="1"/>
</dbReference>
<evidence type="ECO:0000256" key="6">
    <source>
        <dbReference type="ARBA" id="ARBA00022833"/>
    </source>
</evidence>
<feature type="domain" description="LITAF" evidence="9">
    <location>
        <begin position="60"/>
        <end position="144"/>
    </location>
</feature>
<dbReference type="InterPro" id="IPR037519">
    <property type="entry name" value="LITAF_fam"/>
</dbReference>
<dbReference type="GO" id="GO:0008270">
    <property type="term" value="F:zinc ion binding"/>
    <property type="evidence" value="ECO:0007669"/>
    <property type="project" value="TreeGrafter"/>
</dbReference>
<evidence type="ECO:0000256" key="5">
    <source>
        <dbReference type="ARBA" id="ARBA00022723"/>
    </source>
</evidence>
<dbReference type="PANTHER" id="PTHR23292:SF6">
    <property type="entry name" value="FI16602P1-RELATED"/>
    <property type="match status" value="1"/>
</dbReference>
<dbReference type="Pfam" id="PF10601">
    <property type="entry name" value="zf-LITAF-like"/>
    <property type="match status" value="1"/>
</dbReference>
<dbReference type="AlphaFoldDB" id="A0A1S6Q335"/>
<name>A0A1S6Q335_SINSH</name>
<comment type="subcellular location">
    <subcellularLocation>
        <location evidence="2">Endosome membrane</location>
        <topology evidence="2">Peripheral membrane protein</topology>
    </subcellularLocation>
    <subcellularLocation>
        <location evidence="1">Late endosome membrane</location>
    </subcellularLocation>
    <subcellularLocation>
        <location evidence="3">Lysosome membrane</location>
        <topology evidence="3">Peripheral membrane protein</topology>
        <orientation evidence="3">Cytoplasmic side</orientation>
    </subcellularLocation>
</comment>
<keyword evidence="6" id="KW-0862">Zinc</keyword>
<feature type="compositionally biased region" description="Pro residues" evidence="8">
    <location>
        <begin position="16"/>
        <end position="33"/>
    </location>
</feature>
<dbReference type="PROSITE" id="PS51837">
    <property type="entry name" value="LITAF"/>
    <property type="match status" value="1"/>
</dbReference>
<keyword evidence="5" id="KW-0479">Metal-binding</keyword>
<protein>
    <submittedName>
        <fullName evidence="10">LPS-induced TNF-alpha factor 1</fullName>
    </submittedName>
</protein>
<dbReference type="GO" id="GO:0005765">
    <property type="term" value="C:lysosomal membrane"/>
    <property type="evidence" value="ECO:0007669"/>
    <property type="project" value="UniProtKB-SubCell"/>
</dbReference>
<accession>A0A1S6Q335</accession>
<evidence type="ECO:0000313" key="10">
    <source>
        <dbReference type="EMBL" id="AQV08193.1"/>
    </source>
</evidence>
<dbReference type="GO" id="GO:0031902">
    <property type="term" value="C:late endosome membrane"/>
    <property type="evidence" value="ECO:0007669"/>
    <property type="project" value="UniProtKB-SubCell"/>
</dbReference>
<evidence type="ECO:0000256" key="2">
    <source>
        <dbReference type="ARBA" id="ARBA00004481"/>
    </source>
</evidence>
<dbReference type="InterPro" id="IPR006629">
    <property type="entry name" value="LITAF"/>
</dbReference>
<comment type="similarity">
    <text evidence="4">Belongs to the CDIP1/LITAF family.</text>
</comment>
<evidence type="ECO:0000256" key="7">
    <source>
        <dbReference type="ARBA" id="ARBA00023136"/>
    </source>
</evidence>
<evidence type="ECO:0000256" key="1">
    <source>
        <dbReference type="ARBA" id="ARBA00004414"/>
    </source>
</evidence>
<evidence type="ECO:0000256" key="8">
    <source>
        <dbReference type="SAM" id="MobiDB-lite"/>
    </source>
</evidence>
<feature type="compositionally biased region" description="Polar residues" evidence="8">
    <location>
        <begin position="1"/>
        <end position="14"/>
    </location>
</feature>
<feature type="region of interest" description="Disordered" evidence="8">
    <location>
        <begin position="1"/>
        <end position="53"/>
    </location>
</feature>
<dbReference type="EMBL" id="KX387844">
    <property type="protein sequence ID" value="AQV08193.1"/>
    <property type="molecule type" value="mRNA"/>
</dbReference>
<evidence type="ECO:0000256" key="3">
    <source>
        <dbReference type="ARBA" id="ARBA00004630"/>
    </source>
</evidence>
<evidence type="ECO:0000256" key="4">
    <source>
        <dbReference type="ARBA" id="ARBA00005975"/>
    </source>
</evidence>
<organism evidence="10">
    <name type="scientific">Sinohyriopsis schlegelii</name>
    <name type="common">Biwa pearly mussel</name>
    <name type="synonym">Hyriopsis schlegelii</name>
    <dbReference type="NCBI Taxonomy" id="2706150"/>
    <lineage>
        <taxon>Eukaryota</taxon>
        <taxon>Metazoa</taxon>
        <taxon>Spiralia</taxon>
        <taxon>Lophotrochozoa</taxon>
        <taxon>Mollusca</taxon>
        <taxon>Bivalvia</taxon>
        <taxon>Autobranchia</taxon>
        <taxon>Heteroconchia</taxon>
        <taxon>Palaeoheterodonta</taxon>
        <taxon>Unionida</taxon>
        <taxon>Unionoidea</taxon>
        <taxon>Unionidae</taxon>
        <taxon>Gonideinae</taxon>
        <taxon>Sinohyriopsis</taxon>
    </lineage>
</organism>
<proteinExistence type="evidence at transcript level"/>